<organism evidence="2 3">
    <name type="scientific">Rivibacter subsaxonicus</name>
    <dbReference type="NCBI Taxonomy" id="457575"/>
    <lineage>
        <taxon>Bacteria</taxon>
        <taxon>Pseudomonadati</taxon>
        <taxon>Pseudomonadota</taxon>
        <taxon>Betaproteobacteria</taxon>
        <taxon>Burkholderiales</taxon>
        <taxon>Rivibacter</taxon>
    </lineage>
</organism>
<comment type="caution">
    <text evidence="2">The sequence shown here is derived from an EMBL/GenBank/DDBJ whole genome shotgun (WGS) entry which is preliminary data.</text>
</comment>
<gene>
    <name evidence="2" type="ORF">EV670_1479</name>
</gene>
<sequence>MPKDFSLMEDSNRSANPSLHQVSDPARRVLLRGAAGASAAALLAPAAGALGGCATPTDPAIASLGRRIGFASVPMPASATDTLTVPPGYTASVLYRWGDPVGVPGAMPAFAPDASNSAAEQALQAGMHHDGMHYFAIEGSSRRGLLALNHEYTDDGLLHPQGMAIWGPEQVAKSIAAHGVSIAEVERKAPGNGWQLARASRYARRITAATPCTIAGPAAGHPLLRTNADPGGTRVLGTLNNCAHGVTPWGTYLSCEENFVFYFEGPVRPDTHQRRWGLQAGGGFFRWHEHEKRFDARLEPNEFNRFGWVVEIDPFDPQSTPIKRTALGRAAHEGAATGQTDDGRVVVYMGEDARFEYIYKFVSRDAVRRGGFKANRELLNHGTLYVAKFEADGSGRWLPLVHGQGPLTAAHGFADQGEVLVKTRQASDLLGATKMDRAEWTAIDPINKEIYVTLTNNSQRGASGQPAVDAANPRAYNTMGHILRWREDGDLDATRFAWTHFVLAGDPANARPGARGNIRGDIFGSPDGLWVDPRGVLWIGTDVSPTALGKGDYARLPNNQMLACDPSTAAAEGGPDIRRFLVGPAGSEVTGSVMTPDLRTLFVNIQHPGESPSERADPANPSRISNWPDGGRPRSATVVITKDDGGVIGS</sequence>
<proteinExistence type="predicted"/>
<dbReference type="InterPro" id="IPR008557">
    <property type="entry name" value="PhoX"/>
</dbReference>
<dbReference type="OrthoDB" id="9801383at2"/>
<evidence type="ECO:0008006" key="4">
    <source>
        <dbReference type="Google" id="ProtNLM"/>
    </source>
</evidence>
<dbReference type="InterPro" id="IPR006311">
    <property type="entry name" value="TAT_signal"/>
</dbReference>
<dbReference type="PROSITE" id="PS51318">
    <property type="entry name" value="TAT"/>
    <property type="match status" value="1"/>
</dbReference>
<protein>
    <recommendedName>
        <fullName evidence="4">Tat pathway signal protein</fullName>
    </recommendedName>
</protein>
<dbReference type="PANTHER" id="PTHR35399">
    <property type="entry name" value="SLR8030 PROTEIN"/>
    <property type="match status" value="1"/>
</dbReference>
<reference evidence="2 3" key="1">
    <citation type="submission" date="2019-02" db="EMBL/GenBank/DDBJ databases">
        <title>Genomic Encyclopedia of Type Strains, Phase IV (KMG-IV): sequencing the most valuable type-strain genomes for metagenomic binning, comparative biology and taxonomic classification.</title>
        <authorList>
            <person name="Goeker M."/>
        </authorList>
    </citation>
    <scope>NUCLEOTIDE SEQUENCE [LARGE SCALE GENOMIC DNA]</scope>
    <source>
        <strain evidence="2 3">DSM 19570</strain>
    </source>
</reference>
<evidence type="ECO:0000313" key="2">
    <source>
        <dbReference type="EMBL" id="RZU00767.1"/>
    </source>
</evidence>
<keyword evidence="3" id="KW-1185">Reference proteome</keyword>
<dbReference type="Proteomes" id="UP000293671">
    <property type="component" value="Unassembled WGS sequence"/>
</dbReference>
<name>A0A4Q7VVR3_9BURK</name>
<feature type="region of interest" description="Disordered" evidence="1">
    <location>
        <begin position="1"/>
        <end position="21"/>
    </location>
</feature>
<accession>A0A4Q7VVR3</accession>
<dbReference type="Pfam" id="PF05787">
    <property type="entry name" value="PhoX"/>
    <property type="match status" value="1"/>
</dbReference>
<dbReference type="SUPFAM" id="SSF63829">
    <property type="entry name" value="Calcium-dependent phosphotriesterase"/>
    <property type="match status" value="1"/>
</dbReference>
<evidence type="ECO:0000256" key="1">
    <source>
        <dbReference type="SAM" id="MobiDB-lite"/>
    </source>
</evidence>
<dbReference type="AlphaFoldDB" id="A0A4Q7VVR3"/>
<feature type="region of interest" description="Disordered" evidence="1">
    <location>
        <begin position="607"/>
        <end position="637"/>
    </location>
</feature>
<dbReference type="EMBL" id="SHKP01000005">
    <property type="protein sequence ID" value="RZU00767.1"/>
    <property type="molecule type" value="Genomic_DNA"/>
</dbReference>
<evidence type="ECO:0000313" key="3">
    <source>
        <dbReference type="Proteomes" id="UP000293671"/>
    </source>
</evidence>
<dbReference type="PANTHER" id="PTHR35399:SF2">
    <property type="entry name" value="DUF839 DOMAIN-CONTAINING PROTEIN"/>
    <property type="match status" value="1"/>
</dbReference>